<evidence type="ECO:0000256" key="6">
    <source>
        <dbReference type="ARBA" id="ARBA00023136"/>
    </source>
</evidence>
<name>A0AA46WTY1_RHORH</name>
<evidence type="ECO:0000256" key="4">
    <source>
        <dbReference type="ARBA" id="ARBA00022692"/>
    </source>
</evidence>
<feature type="transmembrane region" description="Helical" evidence="7">
    <location>
        <begin position="31"/>
        <end position="49"/>
    </location>
</feature>
<dbReference type="EMBL" id="CP083974">
    <property type="protein sequence ID" value="UZF44321.1"/>
    <property type="molecule type" value="Genomic_DNA"/>
</dbReference>
<evidence type="ECO:0000256" key="7">
    <source>
        <dbReference type="SAM" id="Phobius"/>
    </source>
</evidence>
<dbReference type="GO" id="GO:0005886">
    <property type="term" value="C:plasma membrane"/>
    <property type="evidence" value="ECO:0007669"/>
    <property type="project" value="UniProtKB-SubCell"/>
</dbReference>
<dbReference type="Pfam" id="PF01757">
    <property type="entry name" value="Acyl_transf_3"/>
    <property type="match status" value="1"/>
</dbReference>
<feature type="transmembrane region" description="Helical" evidence="7">
    <location>
        <begin position="259"/>
        <end position="276"/>
    </location>
</feature>
<evidence type="ECO:0000256" key="5">
    <source>
        <dbReference type="ARBA" id="ARBA00022989"/>
    </source>
</evidence>
<evidence type="ECO:0000256" key="1">
    <source>
        <dbReference type="ARBA" id="ARBA00004651"/>
    </source>
</evidence>
<evidence type="ECO:0000313" key="9">
    <source>
        <dbReference type="EMBL" id="UZF44321.1"/>
    </source>
</evidence>
<comment type="subcellular location">
    <subcellularLocation>
        <location evidence="1">Cell membrane</location>
        <topology evidence="1">Multi-pass membrane protein</topology>
    </subcellularLocation>
</comment>
<protein>
    <submittedName>
        <fullName evidence="9">Acyltransferase family protein</fullName>
    </submittedName>
</protein>
<feature type="transmembrane region" description="Helical" evidence="7">
    <location>
        <begin position="288"/>
        <end position="312"/>
    </location>
</feature>
<proteinExistence type="inferred from homology"/>
<sequence>MNSHEVAQEASWRVASARPTDRTKRIAWPDAAKGLCMVLVVLGHSALWFDQQVQGNSTLWLTITDVFAPFRMPFFFLISGLFSVNALARPLQQSRKRTIGLLWVYVLWTILFVARLFVPGASDGDNPPTAVEFLQSVLLPTPFWYLWALPVYFLFTWLIFRVLSGRYRLVVLIPLVALSAVAPLIDAATDSIMREPLDPLKLGSVASNALWFYLGACAPSLWYALMKNARWSYLAGSLGLYCVLIVPVLAWGVRDESKILLAPLALFICSQAFSLLSMRTRVMSFLQWVGRSTLSVYVLHMFAISVISALVGRFGLADLLTRYGWVEQLTPIVMSLTLVVVCIWVGNNVVLAHRYTSWMLEAPRALTGARERR</sequence>
<dbReference type="GO" id="GO:0016413">
    <property type="term" value="F:O-acetyltransferase activity"/>
    <property type="evidence" value="ECO:0007669"/>
    <property type="project" value="TreeGrafter"/>
</dbReference>
<feature type="transmembrane region" description="Helical" evidence="7">
    <location>
        <begin position="143"/>
        <end position="160"/>
    </location>
</feature>
<keyword evidence="4 7" id="KW-0812">Transmembrane</keyword>
<feature type="transmembrane region" description="Helical" evidence="7">
    <location>
        <begin position="100"/>
        <end position="118"/>
    </location>
</feature>
<evidence type="ECO:0000313" key="10">
    <source>
        <dbReference type="Proteomes" id="UP001162740"/>
    </source>
</evidence>
<dbReference type="Proteomes" id="UP001162740">
    <property type="component" value="Chromosome"/>
</dbReference>
<dbReference type="InterPro" id="IPR002656">
    <property type="entry name" value="Acyl_transf_3_dom"/>
</dbReference>
<dbReference type="RefSeq" id="WP_269065331.1">
    <property type="nucleotide sequence ID" value="NZ_CP083974.1"/>
</dbReference>
<evidence type="ECO:0000256" key="2">
    <source>
        <dbReference type="ARBA" id="ARBA00007400"/>
    </source>
</evidence>
<keyword evidence="9" id="KW-0012">Acyltransferase</keyword>
<keyword evidence="5 7" id="KW-1133">Transmembrane helix</keyword>
<organism evidence="9 10">
    <name type="scientific">Rhodococcus rhodochrous</name>
    <dbReference type="NCBI Taxonomy" id="1829"/>
    <lineage>
        <taxon>Bacteria</taxon>
        <taxon>Bacillati</taxon>
        <taxon>Actinomycetota</taxon>
        <taxon>Actinomycetes</taxon>
        <taxon>Mycobacteriales</taxon>
        <taxon>Nocardiaceae</taxon>
        <taxon>Rhodococcus</taxon>
    </lineage>
</organism>
<keyword evidence="9" id="KW-0808">Transferase</keyword>
<dbReference type="PANTHER" id="PTHR40074:SF4">
    <property type="entry name" value="INNER MEMBRANE PROTEIN YCFT"/>
    <property type="match status" value="1"/>
</dbReference>
<dbReference type="PANTHER" id="PTHR40074">
    <property type="entry name" value="O-ACETYLTRANSFERASE WECH"/>
    <property type="match status" value="1"/>
</dbReference>
<dbReference type="AlphaFoldDB" id="A0AA46WTY1"/>
<comment type="similarity">
    <text evidence="2">Belongs to the acyltransferase 3 family.</text>
</comment>
<feature type="transmembrane region" description="Helical" evidence="7">
    <location>
        <begin position="232"/>
        <end position="253"/>
    </location>
</feature>
<feature type="transmembrane region" description="Helical" evidence="7">
    <location>
        <begin position="167"/>
        <end position="185"/>
    </location>
</feature>
<gene>
    <name evidence="9" type="ORF">KUM34_021080</name>
</gene>
<feature type="transmembrane region" description="Helical" evidence="7">
    <location>
        <begin position="69"/>
        <end position="88"/>
    </location>
</feature>
<reference evidence="9 10" key="1">
    <citation type="journal article" date="2021" name="Front. Microbiol.">
        <title>Bacterial Transformation of Aromatic Monomers in Softwood Black Liquor.</title>
        <authorList>
            <person name="Navas L.E."/>
            <person name="Dexter G."/>
            <person name="Liu J."/>
            <person name="Levy-Booth D."/>
            <person name="Cho M."/>
            <person name="Jang S.K."/>
            <person name="Mansfield S.D."/>
            <person name="Renneckar S."/>
            <person name="Mohn W.W."/>
            <person name="Eltis L.D."/>
        </authorList>
    </citation>
    <scope>NUCLEOTIDE SEQUENCE [LARGE SCALE GENOMIC DNA]</scope>
    <source>
        <strain evidence="9 10">GD02</strain>
    </source>
</reference>
<evidence type="ECO:0000259" key="8">
    <source>
        <dbReference type="Pfam" id="PF01757"/>
    </source>
</evidence>
<keyword evidence="3" id="KW-1003">Cell membrane</keyword>
<keyword evidence="6 7" id="KW-0472">Membrane</keyword>
<accession>A0AA46WTY1</accession>
<feature type="domain" description="Acyltransferase 3" evidence="8">
    <location>
        <begin position="26"/>
        <end position="343"/>
    </location>
</feature>
<dbReference type="GO" id="GO:0009246">
    <property type="term" value="P:enterobacterial common antigen biosynthetic process"/>
    <property type="evidence" value="ECO:0007669"/>
    <property type="project" value="TreeGrafter"/>
</dbReference>
<feature type="transmembrane region" description="Helical" evidence="7">
    <location>
        <begin position="205"/>
        <end position="225"/>
    </location>
</feature>
<evidence type="ECO:0000256" key="3">
    <source>
        <dbReference type="ARBA" id="ARBA00022475"/>
    </source>
</evidence>
<feature type="transmembrane region" description="Helical" evidence="7">
    <location>
        <begin position="332"/>
        <end position="351"/>
    </location>
</feature>